<proteinExistence type="predicted"/>
<gene>
    <name evidence="1" type="ORF">EGYM00392_LOCUS50969</name>
</gene>
<protein>
    <submittedName>
        <fullName evidence="1">Uncharacterized protein</fullName>
    </submittedName>
</protein>
<sequence length="163" mass="17469">MEQRQNVPASPERCTVCQEDVGRVHTMRRFNPLTLTSLLYALAFMGGTCQGTTIIRLKRGTAESVGLGRPTVYQLASVGGWTQGGAAHAGNRASSWPPLNATLINIYTPHTQAEPCEASAGLGAAINPVPQSIVRDGPFSIMQLASVLRLQLRTDWTGPGRAR</sequence>
<dbReference type="AlphaFoldDB" id="A0A7S1NTR4"/>
<dbReference type="EMBL" id="HBGA01138442">
    <property type="protein sequence ID" value="CAD9039803.1"/>
    <property type="molecule type" value="Transcribed_RNA"/>
</dbReference>
<evidence type="ECO:0000313" key="1">
    <source>
        <dbReference type="EMBL" id="CAD9039803.1"/>
    </source>
</evidence>
<accession>A0A7S1NTR4</accession>
<name>A0A7S1NTR4_9EUGL</name>
<reference evidence="1" key="1">
    <citation type="submission" date="2021-01" db="EMBL/GenBank/DDBJ databases">
        <authorList>
            <person name="Corre E."/>
            <person name="Pelletier E."/>
            <person name="Niang G."/>
            <person name="Scheremetjew M."/>
            <person name="Finn R."/>
            <person name="Kale V."/>
            <person name="Holt S."/>
            <person name="Cochrane G."/>
            <person name="Meng A."/>
            <person name="Brown T."/>
            <person name="Cohen L."/>
        </authorList>
    </citation>
    <scope>NUCLEOTIDE SEQUENCE</scope>
    <source>
        <strain evidence="1">NIES-381</strain>
    </source>
</reference>
<organism evidence="1">
    <name type="scientific">Eutreptiella gymnastica</name>
    <dbReference type="NCBI Taxonomy" id="73025"/>
    <lineage>
        <taxon>Eukaryota</taxon>
        <taxon>Discoba</taxon>
        <taxon>Euglenozoa</taxon>
        <taxon>Euglenida</taxon>
        <taxon>Spirocuta</taxon>
        <taxon>Euglenophyceae</taxon>
        <taxon>Eutreptiales</taxon>
        <taxon>Eutreptiaceae</taxon>
        <taxon>Eutreptiella</taxon>
    </lineage>
</organism>